<sequence>LSSSKENLILKEASKIVSIFYDSYSESYLCIIHYMAPEVLLGQKFTEATNIYSFEAITSEISSGQRPSD</sequence>
<dbReference type="InterPro" id="IPR011009">
    <property type="entry name" value="Kinase-like_dom_sf"/>
</dbReference>
<evidence type="ECO:0000313" key="2">
    <source>
        <dbReference type="Proteomes" id="UP000789396"/>
    </source>
</evidence>
<protein>
    <submittedName>
        <fullName evidence="1">4890_t:CDS:1</fullName>
    </submittedName>
</protein>
<keyword evidence="2" id="KW-1185">Reference proteome</keyword>
<organism evidence="1 2">
    <name type="scientific">Racocetra fulgida</name>
    <dbReference type="NCBI Taxonomy" id="60492"/>
    <lineage>
        <taxon>Eukaryota</taxon>
        <taxon>Fungi</taxon>
        <taxon>Fungi incertae sedis</taxon>
        <taxon>Mucoromycota</taxon>
        <taxon>Glomeromycotina</taxon>
        <taxon>Glomeromycetes</taxon>
        <taxon>Diversisporales</taxon>
        <taxon>Gigasporaceae</taxon>
        <taxon>Racocetra</taxon>
    </lineage>
</organism>
<feature type="non-terminal residue" evidence="1">
    <location>
        <position position="1"/>
    </location>
</feature>
<dbReference type="Proteomes" id="UP000789396">
    <property type="component" value="Unassembled WGS sequence"/>
</dbReference>
<accession>A0A9N9JGM8</accession>
<name>A0A9N9JGM8_9GLOM</name>
<comment type="caution">
    <text evidence="1">The sequence shown here is derived from an EMBL/GenBank/DDBJ whole genome shotgun (WGS) entry which is preliminary data.</text>
</comment>
<dbReference type="AlphaFoldDB" id="A0A9N9JGM8"/>
<dbReference type="EMBL" id="CAJVPZ010053148">
    <property type="protein sequence ID" value="CAG8781455.1"/>
    <property type="molecule type" value="Genomic_DNA"/>
</dbReference>
<dbReference type="OrthoDB" id="93334at2759"/>
<proteinExistence type="predicted"/>
<dbReference type="Gene3D" id="1.10.510.10">
    <property type="entry name" value="Transferase(Phosphotransferase) domain 1"/>
    <property type="match status" value="1"/>
</dbReference>
<gene>
    <name evidence="1" type="ORF">RFULGI_LOCUS15865</name>
</gene>
<feature type="non-terminal residue" evidence="1">
    <location>
        <position position="69"/>
    </location>
</feature>
<dbReference type="SUPFAM" id="SSF56112">
    <property type="entry name" value="Protein kinase-like (PK-like)"/>
    <property type="match status" value="1"/>
</dbReference>
<reference evidence="1" key="1">
    <citation type="submission" date="2021-06" db="EMBL/GenBank/DDBJ databases">
        <authorList>
            <person name="Kallberg Y."/>
            <person name="Tangrot J."/>
            <person name="Rosling A."/>
        </authorList>
    </citation>
    <scope>NUCLEOTIDE SEQUENCE</scope>
    <source>
        <strain evidence="1">IN212</strain>
    </source>
</reference>
<evidence type="ECO:0000313" key="1">
    <source>
        <dbReference type="EMBL" id="CAG8781455.1"/>
    </source>
</evidence>